<gene>
    <name evidence="1" type="ORF">HII31_01028</name>
</gene>
<dbReference type="Proteomes" id="UP000660729">
    <property type="component" value="Unassembled WGS sequence"/>
</dbReference>
<dbReference type="AlphaFoldDB" id="A0A8H6VPB8"/>
<sequence>MNWLRHLDFWVRLTKFEKDADARTEPANPFSFLTYERRFPCLARSSMLATDELLRKCINLPAFMIDESRS</sequence>
<evidence type="ECO:0000313" key="2">
    <source>
        <dbReference type="Proteomes" id="UP000660729"/>
    </source>
</evidence>
<reference evidence="1" key="1">
    <citation type="submission" date="2020-04" db="EMBL/GenBank/DDBJ databases">
        <title>Draft genome resource of the tomato pathogen Pseudocercospora fuligena.</title>
        <authorList>
            <person name="Zaccaron A."/>
        </authorList>
    </citation>
    <scope>NUCLEOTIDE SEQUENCE</scope>
    <source>
        <strain evidence="1">PF001</strain>
    </source>
</reference>
<keyword evidence="2" id="KW-1185">Reference proteome</keyword>
<name>A0A8H6VPB8_9PEZI</name>
<accession>A0A8H6VPB8</accession>
<proteinExistence type="predicted"/>
<protein>
    <submittedName>
        <fullName evidence="1">Uncharacterized protein</fullName>
    </submittedName>
</protein>
<dbReference type="EMBL" id="JABCIY010000010">
    <property type="protein sequence ID" value="KAF7197622.1"/>
    <property type="molecule type" value="Genomic_DNA"/>
</dbReference>
<evidence type="ECO:0000313" key="1">
    <source>
        <dbReference type="EMBL" id="KAF7197622.1"/>
    </source>
</evidence>
<comment type="caution">
    <text evidence="1">The sequence shown here is derived from an EMBL/GenBank/DDBJ whole genome shotgun (WGS) entry which is preliminary data.</text>
</comment>
<organism evidence="1 2">
    <name type="scientific">Pseudocercospora fuligena</name>
    <dbReference type="NCBI Taxonomy" id="685502"/>
    <lineage>
        <taxon>Eukaryota</taxon>
        <taxon>Fungi</taxon>
        <taxon>Dikarya</taxon>
        <taxon>Ascomycota</taxon>
        <taxon>Pezizomycotina</taxon>
        <taxon>Dothideomycetes</taxon>
        <taxon>Dothideomycetidae</taxon>
        <taxon>Mycosphaerellales</taxon>
        <taxon>Mycosphaerellaceae</taxon>
        <taxon>Pseudocercospora</taxon>
    </lineage>
</organism>